<sequence>MATTTSAVAHNAFCHQQLPDPRNHFRLLRVTKYAPQATVTPQQEHVDADLECELTTWLVANAPLYRAISYTWGDPKDTAWIRVNGKIMQVRQNCKDVLRQVHRHSGLNTYFWVDAICINQTDIDEKNIQVAMMGAIYQRAELVLACLGAHDEYSRALVQNLKQNSELFQQASTYYSVHKAERKPNRALEWRIRTWHVRQKPDQLIRMFFEFLCRPYFQRVWTWPEMRLASSVEILCGDDVVFASVLFGLSLLITRGLDQYEFDDETVDRVVENPFSVRYLPKAIRMGLIFLSAQKAVRQTPLIRLFPLWQAAHWLQRQGHEHLSQLHLDGAQGRLHHGHLLAMTMDNNLRDPLWDTLQFTLKLQCEKPRDRVYAILAIVDWSSGAAKPVQPDYNGDVYDLLKTLLPWLWSMNGPGPSNADTTFNQCRQMIDALQLDTQSSPKLAQGVDLRRRVNAEQTSLKTMIGSQPPDPVVEFSGFQVVDDKDGILRLDVPPHWTKKHEKNDLQRCFLLPPKDQWTATVDRERDRERVKALTQKASEQFYVVFDKHDRMCALLPHNAQSGDWIIADIEASATLVLREQVNGRFHIVGEAVVDLSFFHCLLEVSTKFLTTFDIDDFIVLCTCTRQITYLFQGRTEDSLVSLGNGVCYAPGSSYAVKHDN</sequence>
<dbReference type="InterPro" id="IPR010730">
    <property type="entry name" value="HET"/>
</dbReference>
<accession>A0A553IEF6</accession>
<dbReference type="EMBL" id="VFLP01000002">
    <property type="protein sequence ID" value="TRX98564.1"/>
    <property type="molecule type" value="Genomic_DNA"/>
</dbReference>
<gene>
    <name evidence="2" type="ORF">FHL15_000638</name>
</gene>
<dbReference type="PANTHER" id="PTHR24148:SF73">
    <property type="entry name" value="HET DOMAIN PROTEIN (AFU_ORTHOLOGUE AFUA_8G01020)"/>
    <property type="match status" value="1"/>
</dbReference>
<comment type="caution">
    <text evidence="2">The sequence shown here is derived from an EMBL/GenBank/DDBJ whole genome shotgun (WGS) entry which is preliminary data.</text>
</comment>
<dbReference type="STRING" id="2512241.A0A553IEF6"/>
<proteinExistence type="predicted"/>
<evidence type="ECO:0000313" key="2">
    <source>
        <dbReference type="EMBL" id="TRX98564.1"/>
    </source>
</evidence>
<feature type="domain" description="Heterokaryon incompatibility" evidence="1">
    <location>
        <begin position="65"/>
        <end position="223"/>
    </location>
</feature>
<dbReference type="Proteomes" id="UP000319160">
    <property type="component" value="Unassembled WGS sequence"/>
</dbReference>
<reference evidence="3" key="1">
    <citation type="submission" date="2019-06" db="EMBL/GenBank/DDBJ databases">
        <title>Draft genome sequence of the griseofulvin-producing fungus Xylaria cubensis strain G536.</title>
        <authorList>
            <person name="Mead M.E."/>
            <person name="Raja H.A."/>
            <person name="Steenwyk J.L."/>
            <person name="Knowles S.L."/>
            <person name="Oberlies N.H."/>
            <person name="Rokas A."/>
        </authorList>
    </citation>
    <scope>NUCLEOTIDE SEQUENCE [LARGE SCALE GENOMIC DNA]</scope>
    <source>
        <strain evidence="3">G536</strain>
    </source>
</reference>
<evidence type="ECO:0000259" key="1">
    <source>
        <dbReference type="Pfam" id="PF06985"/>
    </source>
</evidence>
<dbReference type="InterPro" id="IPR052895">
    <property type="entry name" value="HetReg/Transcr_Mod"/>
</dbReference>
<dbReference type="Pfam" id="PF06985">
    <property type="entry name" value="HET"/>
    <property type="match status" value="1"/>
</dbReference>
<evidence type="ECO:0000313" key="3">
    <source>
        <dbReference type="Proteomes" id="UP000319160"/>
    </source>
</evidence>
<protein>
    <recommendedName>
        <fullName evidence="1">Heterokaryon incompatibility domain-containing protein</fullName>
    </recommendedName>
</protein>
<dbReference type="PANTHER" id="PTHR24148">
    <property type="entry name" value="ANKYRIN REPEAT DOMAIN-CONTAINING PROTEIN 39 HOMOLOG-RELATED"/>
    <property type="match status" value="1"/>
</dbReference>
<dbReference type="AlphaFoldDB" id="A0A553IEF6"/>
<name>A0A553IEF6_9PEZI</name>
<dbReference type="OrthoDB" id="2157530at2759"/>
<keyword evidence="3" id="KW-1185">Reference proteome</keyword>
<organism evidence="2 3">
    <name type="scientific">Xylaria flabelliformis</name>
    <dbReference type="NCBI Taxonomy" id="2512241"/>
    <lineage>
        <taxon>Eukaryota</taxon>
        <taxon>Fungi</taxon>
        <taxon>Dikarya</taxon>
        <taxon>Ascomycota</taxon>
        <taxon>Pezizomycotina</taxon>
        <taxon>Sordariomycetes</taxon>
        <taxon>Xylariomycetidae</taxon>
        <taxon>Xylariales</taxon>
        <taxon>Xylariaceae</taxon>
        <taxon>Xylaria</taxon>
    </lineage>
</organism>